<accession>A0ABN1Y3A4</accession>
<keyword evidence="1" id="KW-0812">Transmembrane</keyword>
<keyword evidence="1" id="KW-0472">Membrane</keyword>
<reference evidence="2 3" key="1">
    <citation type="journal article" date="2019" name="Int. J. Syst. Evol. Microbiol.">
        <title>The Global Catalogue of Microorganisms (GCM) 10K type strain sequencing project: providing services to taxonomists for standard genome sequencing and annotation.</title>
        <authorList>
            <consortium name="The Broad Institute Genomics Platform"/>
            <consortium name="The Broad Institute Genome Sequencing Center for Infectious Disease"/>
            <person name="Wu L."/>
            <person name="Ma J."/>
        </authorList>
    </citation>
    <scope>NUCLEOTIDE SEQUENCE [LARGE SCALE GENOMIC DNA]</scope>
    <source>
        <strain evidence="2 3">JCM 11896</strain>
    </source>
</reference>
<feature type="transmembrane region" description="Helical" evidence="1">
    <location>
        <begin position="105"/>
        <end position="123"/>
    </location>
</feature>
<dbReference type="RefSeq" id="WP_344025514.1">
    <property type="nucleotide sequence ID" value="NZ_BAAAJK010000027.1"/>
</dbReference>
<dbReference type="Proteomes" id="UP001501414">
    <property type="component" value="Unassembled WGS sequence"/>
</dbReference>
<comment type="caution">
    <text evidence="2">The sequence shown here is derived from an EMBL/GenBank/DDBJ whole genome shotgun (WGS) entry which is preliminary data.</text>
</comment>
<gene>
    <name evidence="2" type="ORF">GCM10009613_44040</name>
</gene>
<evidence type="ECO:0000313" key="3">
    <source>
        <dbReference type="Proteomes" id="UP001501414"/>
    </source>
</evidence>
<sequence length="124" mass="12717">MLPALLLVAVLAVLAVFQVALVLGAPLGRFTFGGRHPGALPAGLRVAAALSVGVYALMATLALDRAGVIDVYPQGAARTGMWVVFGFLVLNTLPNAVSPSRSERLVMTPLLVVMSALALLVALG</sequence>
<organism evidence="2 3">
    <name type="scientific">Pseudonocardia kongjuensis</name>
    <dbReference type="NCBI Taxonomy" id="102227"/>
    <lineage>
        <taxon>Bacteria</taxon>
        <taxon>Bacillati</taxon>
        <taxon>Actinomycetota</taxon>
        <taxon>Actinomycetes</taxon>
        <taxon>Pseudonocardiales</taxon>
        <taxon>Pseudonocardiaceae</taxon>
        <taxon>Pseudonocardia</taxon>
    </lineage>
</organism>
<proteinExistence type="predicted"/>
<evidence type="ECO:0008006" key="4">
    <source>
        <dbReference type="Google" id="ProtNLM"/>
    </source>
</evidence>
<protein>
    <recommendedName>
        <fullName evidence="4">Integral membrane protein</fullName>
    </recommendedName>
</protein>
<dbReference type="EMBL" id="BAAAJK010000027">
    <property type="protein sequence ID" value="GAA1395014.1"/>
    <property type="molecule type" value="Genomic_DNA"/>
</dbReference>
<feature type="transmembrane region" description="Helical" evidence="1">
    <location>
        <begin position="75"/>
        <end position="93"/>
    </location>
</feature>
<evidence type="ECO:0000256" key="1">
    <source>
        <dbReference type="SAM" id="Phobius"/>
    </source>
</evidence>
<keyword evidence="3" id="KW-1185">Reference proteome</keyword>
<feature type="transmembrane region" description="Helical" evidence="1">
    <location>
        <begin position="40"/>
        <end position="63"/>
    </location>
</feature>
<evidence type="ECO:0000313" key="2">
    <source>
        <dbReference type="EMBL" id="GAA1395014.1"/>
    </source>
</evidence>
<keyword evidence="1" id="KW-1133">Transmembrane helix</keyword>
<name>A0ABN1Y3A4_9PSEU</name>